<feature type="region of interest" description="Disordered" evidence="3">
    <location>
        <begin position="75"/>
        <end position="113"/>
    </location>
</feature>
<dbReference type="PANTHER" id="PTHR40389">
    <property type="entry name" value="ENDOGENOUS RETROVIRUS GROUP K MEMBER 24 GAG POLYPROTEIN-RELATED"/>
    <property type="match status" value="1"/>
</dbReference>
<dbReference type="GO" id="GO:0003676">
    <property type="term" value="F:nucleic acid binding"/>
    <property type="evidence" value="ECO:0007669"/>
    <property type="project" value="InterPro"/>
</dbReference>
<dbReference type="SUPFAM" id="SSF57756">
    <property type="entry name" value="Retrovirus zinc finger-like domains"/>
    <property type="match status" value="1"/>
</dbReference>
<feature type="domain" description="CCHC-type" evidence="4">
    <location>
        <begin position="18"/>
        <end position="31"/>
    </location>
</feature>
<keyword evidence="6" id="KW-1185">Reference proteome</keyword>
<evidence type="ECO:0000256" key="1">
    <source>
        <dbReference type="ARBA" id="ARBA00022581"/>
    </source>
</evidence>
<dbReference type="EMBL" id="VWYM01028287">
    <property type="protein sequence ID" value="NXR29764.1"/>
    <property type="molecule type" value="Genomic_DNA"/>
</dbReference>
<proteinExistence type="predicted"/>
<dbReference type="OrthoDB" id="9386882at2759"/>
<dbReference type="PROSITE" id="PS50158">
    <property type="entry name" value="ZF_CCHC"/>
    <property type="match status" value="1"/>
</dbReference>
<sequence length="113" mass="12274">MATALADIKGPSESTEVCYGCGKPGHFKKDCLALKGDKSKASTLCLWCHRGWHFAKKCHSKYDSEGHLIQGNRSQSAGQCCHAPTQIPRQPSQMPSQLPPPQVSHAVSPQVFT</sequence>
<dbReference type="Proteomes" id="UP000590623">
    <property type="component" value="Unassembled WGS sequence"/>
</dbReference>
<organism evidence="5 6">
    <name type="scientific">Cinclus mexicanus</name>
    <name type="common">American dipper</name>
    <dbReference type="NCBI Taxonomy" id="161649"/>
    <lineage>
        <taxon>Eukaryota</taxon>
        <taxon>Metazoa</taxon>
        <taxon>Chordata</taxon>
        <taxon>Craniata</taxon>
        <taxon>Vertebrata</taxon>
        <taxon>Euteleostomi</taxon>
        <taxon>Archelosauria</taxon>
        <taxon>Archosauria</taxon>
        <taxon>Dinosauria</taxon>
        <taxon>Saurischia</taxon>
        <taxon>Theropoda</taxon>
        <taxon>Coelurosauria</taxon>
        <taxon>Aves</taxon>
        <taxon>Neognathae</taxon>
        <taxon>Neoaves</taxon>
        <taxon>Telluraves</taxon>
        <taxon>Australaves</taxon>
        <taxon>Passeriformes</taxon>
        <taxon>Cinclidae</taxon>
        <taxon>Cinclus</taxon>
    </lineage>
</organism>
<dbReference type="Pfam" id="PF14787">
    <property type="entry name" value="zf-CCHC_5"/>
    <property type="match status" value="1"/>
</dbReference>
<feature type="non-terminal residue" evidence="5">
    <location>
        <position position="1"/>
    </location>
</feature>
<evidence type="ECO:0000313" key="6">
    <source>
        <dbReference type="Proteomes" id="UP000590623"/>
    </source>
</evidence>
<gene>
    <name evidence="5" type="primary">Ervk5_1</name>
    <name evidence="5" type="ORF">CINMEX_R14658</name>
</gene>
<evidence type="ECO:0000256" key="2">
    <source>
        <dbReference type="PROSITE-ProRule" id="PRU00047"/>
    </source>
</evidence>
<dbReference type="Pfam" id="PF00098">
    <property type="entry name" value="zf-CCHC"/>
    <property type="match status" value="1"/>
</dbReference>
<comment type="caution">
    <text evidence="5">The sequence shown here is derived from an EMBL/GenBank/DDBJ whole genome shotgun (WGS) entry which is preliminary data.</text>
</comment>
<dbReference type="InterPro" id="IPR036875">
    <property type="entry name" value="Znf_CCHC_sf"/>
</dbReference>
<dbReference type="InterPro" id="IPR001878">
    <property type="entry name" value="Znf_CCHC"/>
</dbReference>
<dbReference type="GO" id="GO:0008270">
    <property type="term" value="F:zinc ion binding"/>
    <property type="evidence" value="ECO:0007669"/>
    <property type="project" value="UniProtKB-KW"/>
</dbReference>
<dbReference type="Gene3D" id="4.10.60.10">
    <property type="entry name" value="Zinc finger, CCHC-type"/>
    <property type="match status" value="1"/>
</dbReference>
<reference evidence="5 6" key="1">
    <citation type="submission" date="2019-09" db="EMBL/GenBank/DDBJ databases">
        <title>Bird 10,000 Genomes (B10K) Project - Family phase.</title>
        <authorList>
            <person name="Zhang G."/>
        </authorList>
    </citation>
    <scope>NUCLEOTIDE SEQUENCE [LARGE SCALE GENOMIC DNA]</scope>
    <source>
        <strain evidence="5">B10K-DU-001-77</strain>
        <tissue evidence="5">Muscle</tissue>
    </source>
</reference>
<keyword evidence="2" id="KW-0862">Zinc</keyword>
<protein>
    <submittedName>
        <fullName evidence="5">GAK5 protein</fullName>
    </submittedName>
</protein>
<keyword evidence="2" id="KW-0863">Zinc-finger</keyword>
<dbReference type="AlphaFoldDB" id="A0A7L2K221"/>
<feature type="non-terminal residue" evidence="5">
    <location>
        <position position="113"/>
    </location>
</feature>
<evidence type="ECO:0000259" key="4">
    <source>
        <dbReference type="PROSITE" id="PS50158"/>
    </source>
</evidence>
<dbReference type="InterPro" id="IPR050195">
    <property type="entry name" value="Primate_lentivir_Gag_pol-like"/>
</dbReference>
<keyword evidence="2" id="KW-0479">Metal-binding</keyword>
<dbReference type="SMART" id="SM00343">
    <property type="entry name" value="ZnF_C2HC"/>
    <property type="match status" value="2"/>
</dbReference>
<evidence type="ECO:0000256" key="3">
    <source>
        <dbReference type="SAM" id="MobiDB-lite"/>
    </source>
</evidence>
<keyword evidence="1" id="KW-0945">Host-virus interaction</keyword>
<evidence type="ECO:0000313" key="5">
    <source>
        <dbReference type="EMBL" id="NXR29764.1"/>
    </source>
</evidence>
<dbReference type="PANTHER" id="PTHR40389:SF4">
    <property type="match status" value="1"/>
</dbReference>
<accession>A0A7L2K221</accession>
<name>A0A7L2K221_CINMU</name>